<gene>
    <name evidence="1" type="ORF">AAK873_02495</name>
</gene>
<dbReference type="RefSeq" id="WP_121698353.1">
    <property type="nucleotide sequence ID" value="NZ_JBCLPP010000005.1"/>
</dbReference>
<evidence type="ECO:0000313" key="2">
    <source>
        <dbReference type="Proteomes" id="UP001565200"/>
    </source>
</evidence>
<proteinExistence type="predicted"/>
<protein>
    <submittedName>
        <fullName evidence="1">Uncharacterized protein</fullName>
    </submittedName>
</protein>
<comment type="caution">
    <text evidence="1">The sequence shown here is derived from an EMBL/GenBank/DDBJ whole genome shotgun (WGS) entry which is preliminary data.</text>
</comment>
<organism evidence="1 2">
    <name type="scientific">Heminiphilus faecis</name>
    <dbReference type="NCBI Taxonomy" id="2601703"/>
    <lineage>
        <taxon>Bacteria</taxon>
        <taxon>Pseudomonadati</taxon>
        <taxon>Bacteroidota</taxon>
        <taxon>Bacteroidia</taxon>
        <taxon>Bacteroidales</taxon>
        <taxon>Muribaculaceae</taxon>
        <taxon>Heminiphilus</taxon>
    </lineage>
</organism>
<accession>A0ABV4CUI8</accession>
<dbReference type="Proteomes" id="UP001565200">
    <property type="component" value="Unassembled WGS sequence"/>
</dbReference>
<keyword evidence="2" id="KW-1185">Reference proteome</keyword>
<reference evidence="1 2" key="1">
    <citation type="submission" date="2024-03" db="EMBL/GenBank/DDBJ databases">
        <title>Mouse gut bacterial collection (mGBC) of GemPharmatech.</title>
        <authorList>
            <person name="He Y."/>
            <person name="Dong L."/>
            <person name="Wu D."/>
            <person name="Gao X."/>
            <person name="Lin Z."/>
        </authorList>
    </citation>
    <scope>NUCLEOTIDE SEQUENCE [LARGE SCALE GENOMIC DNA]</scope>
    <source>
        <strain evidence="1 2">54-13</strain>
    </source>
</reference>
<sequence>MSLLNNIKSIFNPHNASSRTVNSPSRPEYVMSTSADGSRTSLVTVESIRHAVHDIGHGLIVLTRCIPVETKSGQCHSIVWGYEDGSEEAGISVYIDSTDNGSVRYVKKGSCSPEKAIAVLTDFFKNDIVPDIDDWHMQYRLADSDYLEPQVLYVDREEYERFDLDDVIAAIEMLENGMAGSVMLQAPSGQYGYLEVSGGVNDYKVELTADNSDGDRVGFRTHTRYGGHVRHWFSDYYNYKLPTLTPDWEEFDVEAYFKELKGVQ</sequence>
<dbReference type="EMBL" id="JBCLPP010000005">
    <property type="protein sequence ID" value="MEY8244486.1"/>
    <property type="molecule type" value="Genomic_DNA"/>
</dbReference>
<evidence type="ECO:0000313" key="1">
    <source>
        <dbReference type="EMBL" id="MEY8244486.1"/>
    </source>
</evidence>
<name>A0ABV4CUI8_9BACT</name>